<keyword evidence="1" id="KW-1133">Transmembrane helix</keyword>
<evidence type="ECO:0000256" key="1">
    <source>
        <dbReference type="SAM" id="Phobius"/>
    </source>
</evidence>
<dbReference type="OrthoDB" id="2088261at2"/>
<feature type="transmembrane region" description="Helical" evidence="1">
    <location>
        <begin position="6"/>
        <end position="27"/>
    </location>
</feature>
<dbReference type="BioCyc" id="FCF748224-HMP:GTSS-1577-MONOMER"/>
<dbReference type="RefSeq" id="WP_005937737.1">
    <property type="nucleotide sequence ID" value="NZ_GL538237.1"/>
</dbReference>
<dbReference type="EMBL" id="AECU01000025">
    <property type="protein sequence ID" value="EFQ08145.1"/>
    <property type="molecule type" value="Genomic_DNA"/>
</dbReference>
<evidence type="ECO:0000313" key="3">
    <source>
        <dbReference type="Proteomes" id="UP000006028"/>
    </source>
</evidence>
<dbReference type="Proteomes" id="UP000006028">
    <property type="component" value="Unassembled WGS sequence"/>
</dbReference>
<accession>E2ZF25</accession>
<dbReference type="HOGENOM" id="CLU_1710540_0_0_9"/>
<sequence length="153" mass="17919">MESWVSSLISAIIGGICTLLGGLLVYYRQSGAQTRQAASVLYYDLKSIESYLKTEGSSVNIRYFSEWQSIVAECTFLEPDDVEQLYKIYDLVYDYDYHYRLKEEQGTVEKDAISQYIELKKVMFYLSDDGMNFEKYNSKYKKLLETLKNHQKK</sequence>
<dbReference type="STRING" id="748224.HMPREF9436_00254"/>
<keyword evidence="1" id="KW-0812">Transmembrane</keyword>
<proteinExistence type="predicted"/>
<keyword evidence="1" id="KW-0472">Membrane</keyword>
<gene>
    <name evidence="2" type="ORF">HMPREF9436_00254</name>
</gene>
<organism evidence="2 3">
    <name type="scientific">Faecalibacterium cf. prausnitzii KLE1255</name>
    <dbReference type="NCBI Taxonomy" id="748224"/>
    <lineage>
        <taxon>Bacteria</taxon>
        <taxon>Bacillati</taxon>
        <taxon>Bacillota</taxon>
        <taxon>Clostridia</taxon>
        <taxon>Eubacteriales</taxon>
        <taxon>Oscillospiraceae</taxon>
        <taxon>Faecalibacterium</taxon>
    </lineage>
</organism>
<comment type="caution">
    <text evidence="2">The sequence shown here is derived from an EMBL/GenBank/DDBJ whole genome shotgun (WGS) entry which is preliminary data.</text>
</comment>
<evidence type="ECO:0008006" key="4">
    <source>
        <dbReference type="Google" id="ProtNLM"/>
    </source>
</evidence>
<evidence type="ECO:0000313" key="2">
    <source>
        <dbReference type="EMBL" id="EFQ08145.1"/>
    </source>
</evidence>
<dbReference type="AlphaFoldDB" id="E2ZF25"/>
<name>E2ZF25_9FIRM</name>
<protein>
    <recommendedName>
        <fullName evidence="4">DUF4760 domain-containing protein</fullName>
    </recommendedName>
</protein>
<reference evidence="2 3" key="1">
    <citation type="submission" date="2010-08" db="EMBL/GenBank/DDBJ databases">
        <authorList>
            <person name="Weinstock G."/>
            <person name="Sodergren E."/>
            <person name="Clifton S."/>
            <person name="Fulton L."/>
            <person name="Fulton B."/>
            <person name="Courtney L."/>
            <person name="Fronick C."/>
            <person name="Harrison M."/>
            <person name="Strong C."/>
            <person name="Farmer C."/>
            <person name="Delahaunty K."/>
            <person name="Markovic C."/>
            <person name="Hall O."/>
            <person name="Minx P."/>
            <person name="Tomlinson C."/>
            <person name="Mitreva M."/>
            <person name="Hou S."/>
            <person name="Chen J."/>
            <person name="Wollam A."/>
            <person name="Pepin K.H."/>
            <person name="Johnson M."/>
            <person name="Bhonagiri V."/>
            <person name="Zhang X."/>
            <person name="Suruliraj S."/>
            <person name="Warren W."/>
            <person name="Chinwalla A."/>
            <person name="Mardis E.R."/>
            <person name="Wilson R.K."/>
        </authorList>
    </citation>
    <scope>NUCLEOTIDE SEQUENCE [LARGE SCALE GENOMIC DNA]</scope>
    <source>
        <strain evidence="2 3">KLE1255</strain>
    </source>
</reference>